<keyword evidence="5" id="KW-1185">Reference proteome</keyword>
<keyword evidence="1" id="KW-0595">Phospholipid degradation</keyword>
<comment type="catalytic activity">
    <reaction evidence="1">
        <text>a 1,2-diacyl-sn-glycero-3-phospho-(1'-sn-glycero-3'-phosphate) + H2O = a 1,2-diacyl-sn-glycero-3-phospho-(1'-sn-glycerol) + phosphate</text>
        <dbReference type="Rhea" id="RHEA:33751"/>
        <dbReference type="ChEBI" id="CHEBI:15377"/>
        <dbReference type="ChEBI" id="CHEBI:43474"/>
        <dbReference type="ChEBI" id="CHEBI:60110"/>
        <dbReference type="ChEBI" id="CHEBI:64716"/>
        <dbReference type="EC" id="3.1.3.27"/>
    </reaction>
</comment>
<dbReference type="InterPro" id="IPR007686">
    <property type="entry name" value="YutG/PgpA"/>
</dbReference>
<proteinExistence type="predicted"/>
<keyword evidence="2" id="KW-1133">Transmembrane helix</keyword>
<feature type="transmembrane region" description="Helical" evidence="2">
    <location>
        <begin position="50"/>
        <end position="82"/>
    </location>
</feature>
<protein>
    <recommendedName>
        <fullName evidence="1">Phosphatidylglycerophosphatase A</fullName>
        <ecNumber evidence="1">3.1.3.27</ecNumber>
    </recommendedName>
    <alternativeName>
        <fullName evidence="1">Phosphatidylglycerolphosphate phosphatase A</fullName>
    </alternativeName>
</protein>
<evidence type="ECO:0000256" key="1">
    <source>
        <dbReference type="PIRNR" id="PIRNR006162"/>
    </source>
</evidence>
<dbReference type="SUPFAM" id="SSF101307">
    <property type="entry name" value="YutG-like"/>
    <property type="match status" value="1"/>
</dbReference>
<comment type="subcellular location">
    <subcellularLocation>
        <location evidence="1">Cell inner membrane</location>
        <topology evidence="1">Multi-pass membrane protein</topology>
    </subcellularLocation>
</comment>
<dbReference type="OrthoDB" id="9804091at2"/>
<dbReference type="InterPro" id="IPR026037">
    <property type="entry name" value="PgpA"/>
</dbReference>
<keyword evidence="1" id="KW-1208">Phospholipid metabolism</keyword>
<keyword evidence="1" id="KW-0442">Lipid degradation</keyword>
<dbReference type="GO" id="GO:0008962">
    <property type="term" value="F:phosphatidylglycerophosphatase activity"/>
    <property type="evidence" value="ECO:0007669"/>
    <property type="project" value="UniProtKB-EC"/>
</dbReference>
<reference evidence="4 5" key="1">
    <citation type="journal article" date="2018" name="Int. J. Syst. Evol. Microbiol.">
        <title>Mesosutterella multiformis gen. nov., sp. nov., a member of the family Sutterellaceae and Sutterella megalosphaeroides sp. nov., isolated from human faeces.</title>
        <authorList>
            <person name="Sakamoto M."/>
            <person name="Ikeyama N."/>
            <person name="Kunihiro T."/>
            <person name="Iino T."/>
            <person name="Yuki M."/>
            <person name="Ohkuma M."/>
        </authorList>
    </citation>
    <scope>NUCLEOTIDE SEQUENCE [LARGE SCALE GENOMIC DNA]</scope>
    <source>
        <strain evidence="4 5">4NBBH2</strain>
    </source>
</reference>
<organism evidence="4 5">
    <name type="scientific">Mesosutterella multiformis</name>
    <dbReference type="NCBI Taxonomy" id="2259133"/>
    <lineage>
        <taxon>Bacteria</taxon>
        <taxon>Pseudomonadati</taxon>
        <taxon>Pseudomonadota</taxon>
        <taxon>Betaproteobacteria</taxon>
        <taxon>Burkholderiales</taxon>
        <taxon>Sutterellaceae</taxon>
        <taxon>Mesosutterella</taxon>
    </lineage>
</organism>
<dbReference type="Proteomes" id="UP000266091">
    <property type="component" value="Unassembled WGS sequence"/>
</dbReference>
<dbReference type="AlphaFoldDB" id="A0A388SA70"/>
<name>A0A388SA70_9BURK</name>
<comment type="pathway">
    <text evidence="1">Phospholipid metabolism; phosphatidylglycerol biosynthesis; phosphatidylglycerol from CDP-diacylglycerol: step 2/2.</text>
</comment>
<evidence type="ECO:0000259" key="3">
    <source>
        <dbReference type="Pfam" id="PF04608"/>
    </source>
</evidence>
<dbReference type="GO" id="GO:0009395">
    <property type="term" value="P:phospholipid catabolic process"/>
    <property type="evidence" value="ECO:0007669"/>
    <property type="project" value="UniProtKB-KW"/>
</dbReference>
<keyword evidence="1" id="KW-1003">Cell membrane</keyword>
<comment type="cofactor">
    <cofactor evidence="1">
        <name>Mg(2+)</name>
        <dbReference type="ChEBI" id="CHEBI:18420"/>
    </cofactor>
</comment>
<dbReference type="EC" id="3.1.3.27" evidence="1"/>
<gene>
    <name evidence="4" type="ORF">MESMUL_04500</name>
</gene>
<evidence type="ECO:0000313" key="5">
    <source>
        <dbReference type="Proteomes" id="UP000266091"/>
    </source>
</evidence>
<keyword evidence="1" id="KW-0479">Metal-binding</keyword>
<dbReference type="GO" id="GO:0006655">
    <property type="term" value="P:phosphatidylglycerol biosynthetic process"/>
    <property type="evidence" value="ECO:0007669"/>
    <property type="project" value="UniProtKB-UniPathway"/>
</dbReference>
<comment type="function">
    <text evidence="1">Lipid phosphatase which dephosphorylates phosphatidylglycerophosphate (PGP) to phosphatidylglycerol (PG).</text>
</comment>
<dbReference type="EMBL" id="BGZJ01000001">
    <property type="protein sequence ID" value="GBO93096.1"/>
    <property type="molecule type" value="Genomic_DNA"/>
</dbReference>
<dbReference type="InterPro" id="IPR036681">
    <property type="entry name" value="PgpA-like_sf"/>
</dbReference>
<dbReference type="UniPathway" id="UPA00084">
    <property type="reaction ID" value="UER00504"/>
</dbReference>
<dbReference type="CDD" id="cd06971">
    <property type="entry name" value="PgpA"/>
    <property type="match status" value="1"/>
</dbReference>
<keyword evidence="1 2" id="KW-0812">Transmembrane</keyword>
<dbReference type="PANTHER" id="PTHR36305:SF1">
    <property type="entry name" value="PHOSPHATIDYLGLYCEROPHOSPHATASE A"/>
    <property type="match status" value="1"/>
</dbReference>
<keyword evidence="1" id="KW-0443">Lipid metabolism</keyword>
<sequence length="176" mass="18624">MLEKYSSSNPAYRLRPGFRFAFSAPSHAIALFFGAGCLRPGPGTWGSLAAALVFLFFETLIPASLLWVPGVLAFLIGVWAAGRTGDDLGVQDAGAIVIDEVAAVWLLLAVIPPGLLTAAAGFAAFRVFDIIKLPPASIVDRKLHTGFGVMLDDLFAALWAWAALWAIARLTGLALV</sequence>
<feature type="transmembrane region" description="Helical" evidence="2">
    <location>
        <begin position="20"/>
        <end position="38"/>
    </location>
</feature>
<feature type="domain" description="YutG/PgpA" evidence="3">
    <location>
        <begin position="29"/>
        <end position="167"/>
    </location>
</feature>
<comment type="caution">
    <text evidence="4">The sequence shown here is derived from an EMBL/GenBank/DDBJ whole genome shotgun (WGS) entry which is preliminary data.</text>
</comment>
<dbReference type="PIRSF" id="PIRSF006162">
    <property type="entry name" value="PgpA"/>
    <property type="match status" value="1"/>
</dbReference>
<dbReference type="PANTHER" id="PTHR36305">
    <property type="entry name" value="PHOSPHATIDYLGLYCEROPHOSPHATASE A"/>
    <property type="match status" value="1"/>
</dbReference>
<feature type="transmembrane region" description="Helical" evidence="2">
    <location>
        <begin position="102"/>
        <end position="125"/>
    </location>
</feature>
<keyword evidence="1 2" id="KW-0472">Membrane</keyword>
<dbReference type="GO" id="GO:0046872">
    <property type="term" value="F:metal ion binding"/>
    <property type="evidence" value="ECO:0007669"/>
    <property type="project" value="UniProtKB-KW"/>
</dbReference>
<keyword evidence="1" id="KW-0378">Hydrolase</keyword>
<feature type="transmembrane region" description="Helical" evidence="2">
    <location>
        <begin position="146"/>
        <end position="168"/>
    </location>
</feature>
<evidence type="ECO:0000256" key="2">
    <source>
        <dbReference type="SAM" id="Phobius"/>
    </source>
</evidence>
<dbReference type="GO" id="GO:0005886">
    <property type="term" value="C:plasma membrane"/>
    <property type="evidence" value="ECO:0007669"/>
    <property type="project" value="UniProtKB-SubCell"/>
</dbReference>
<accession>A0A388SA70</accession>
<dbReference type="Pfam" id="PF04608">
    <property type="entry name" value="PgpA"/>
    <property type="match status" value="1"/>
</dbReference>
<dbReference type="RefSeq" id="WP_116269554.1">
    <property type="nucleotide sequence ID" value="NZ_BGZJ01000001.1"/>
</dbReference>
<keyword evidence="1" id="KW-0997">Cell inner membrane</keyword>
<keyword evidence="1" id="KW-0460">Magnesium</keyword>
<evidence type="ECO:0000313" key="4">
    <source>
        <dbReference type="EMBL" id="GBO93096.1"/>
    </source>
</evidence>